<feature type="region of interest" description="Disordered" evidence="2">
    <location>
        <begin position="155"/>
        <end position="192"/>
    </location>
</feature>
<accession>A0A7C8IIM3</accession>
<reference evidence="4 5" key="1">
    <citation type="submission" date="2020-01" db="EMBL/GenBank/DDBJ databases">
        <authorList>
            <consortium name="DOE Joint Genome Institute"/>
            <person name="Haridas S."/>
            <person name="Albert R."/>
            <person name="Binder M."/>
            <person name="Bloem J."/>
            <person name="Labutti K."/>
            <person name="Salamov A."/>
            <person name="Andreopoulos B."/>
            <person name="Baker S.E."/>
            <person name="Barry K."/>
            <person name="Bills G."/>
            <person name="Bluhm B.H."/>
            <person name="Cannon C."/>
            <person name="Castanera R."/>
            <person name="Culley D.E."/>
            <person name="Daum C."/>
            <person name="Ezra D."/>
            <person name="Gonzalez J.B."/>
            <person name="Henrissat B."/>
            <person name="Kuo A."/>
            <person name="Liang C."/>
            <person name="Lipzen A."/>
            <person name="Lutzoni F."/>
            <person name="Magnuson J."/>
            <person name="Mondo S."/>
            <person name="Nolan M."/>
            <person name="Ohm R."/>
            <person name="Pangilinan J."/>
            <person name="Park H.-J.H."/>
            <person name="Ramirez L."/>
            <person name="Alfaro M."/>
            <person name="Sun H."/>
            <person name="Tritt A."/>
            <person name="Yoshinaga Y."/>
            <person name="Zwiers L.-H.L."/>
            <person name="Turgeon B.G."/>
            <person name="Goodwin S.B."/>
            <person name="Spatafora J.W."/>
            <person name="Crous P.W."/>
            <person name="Grigoriev I.V."/>
        </authorList>
    </citation>
    <scope>NUCLEOTIDE SEQUENCE [LARGE SCALE GENOMIC DNA]</scope>
    <source>
        <strain evidence="4 5">CBS 611.86</strain>
    </source>
</reference>
<evidence type="ECO:0000256" key="2">
    <source>
        <dbReference type="SAM" id="MobiDB-lite"/>
    </source>
</evidence>
<dbReference type="Proteomes" id="UP000481861">
    <property type="component" value="Unassembled WGS sequence"/>
</dbReference>
<organism evidence="4 5">
    <name type="scientific">Massariosphaeria phaeospora</name>
    <dbReference type="NCBI Taxonomy" id="100035"/>
    <lineage>
        <taxon>Eukaryota</taxon>
        <taxon>Fungi</taxon>
        <taxon>Dikarya</taxon>
        <taxon>Ascomycota</taxon>
        <taxon>Pezizomycotina</taxon>
        <taxon>Dothideomycetes</taxon>
        <taxon>Pleosporomycetidae</taxon>
        <taxon>Pleosporales</taxon>
        <taxon>Pleosporales incertae sedis</taxon>
        <taxon>Massariosphaeria</taxon>
    </lineage>
</organism>
<evidence type="ECO:0000313" key="4">
    <source>
        <dbReference type="EMBL" id="KAF2877333.1"/>
    </source>
</evidence>
<evidence type="ECO:0000256" key="3">
    <source>
        <dbReference type="SAM" id="Phobius"/>
    </source>
</evidence>
<keyword evidence="3" id="KW-1133">Transmembrane helix</keyword>
<feature type="transmembrane region" description="Helical" evidence="3">
    <location>
        <begin position="12"/>
        <end position="32"/>
    </location>
</feature>
<name>A0A7C8IIM3_9PLEO</name>
<dbReference type="EMBL" id="JAADJZ010000002">
    <property type="protein sequence ID" value="KAF2877333.1"/>
    <property type="molecule type" value="Genomic_DNA"/>
</dbReference>
<keyword evidence="3" id="KW-0812">Transmembrane</keyword>
<feature type="coiled-coil region" evidence="1">
    <location>
        <begin position="69"/>
        <end position="114"/>
    </location>
</feature>
<dbReference type="AlphaFoldDB" id="A0A7C8IIM3"/>
<feature type="transmembrane region" description="Helical" evidence="3">
    <location>
        <begin position="38"/>
        <end position="58"/>
    </location>
</feature>
<sequence>MRPYVFPTPLDIFLLIMASMLTAGAGAAWYLTEHINKFTLLLIIHGSIALATVLFFRITAHDNLLILRAEFAEVLKDTHEKDIRRLRHEHRVELTSLRGEKSQLQDTNDRAIAQSDFLDGMVQDLLRTQYEDRERIEELERGRRRDRFRMPLSAPAGRVQFSNPRERHREMRSQTTVGDPAGADETVEQEEA</sequence>
<comment type="caution">
    <text evidence="4">The sequence shown here is derived from an EMBL/GenBank/DDBJ whole genome shotgun (WGS) entry which is preliminary data.</text>
</comment>
<keyword evidence="5" id="KW-1185">Reference proteome</keyword>
<keyword evidence="1" id="KW-0175">Coiled coil</keyword>
<gene>
    <name evidence="4" type="ORF">BDV95DRAFT_589927</name>
</gene>
<evidence type="ECO:0000256" key="1">
    <source>
        <dbReference type="SAM" id="Coils"/>
    </source>
</evidence>
<proteinExistence type="predicted"/>
<evidence type="ECO:0000313" key="5">
    <source>
        <dbReference type="Proteomes" id="UP000481861"/>
    </source>
</evidence>
<keyword evidence="3" id="KW-0472">Membrane</keyword>
<protein>
    <submittedName>
        <fullName evidence="4">Uncharacterized protein</fullName>
    </submittedName>
</protein>